<dbReference type="InterPro" id="IPR012338">
    <property type="entry name" value="Beta-lactam/transpept-like"/>
</dbReference>
<dbReference type="Pfam" id="PF00144">
    <property type="entry name" value="Beta-lactamase"/>
    <property type="match status" value="1"/>
</dbReference>
<dbReference type="SUPFAM" id="SSF56601">
    <property type="entry name" value="beta-lactamase/transpeptidase-like"/>
    <property type="match status" value="1"/>
</dbReference>
<keyword evidence="3" id="KW-1185">Reference proteome</keyword>
<reference evidence="2" key="1">
    <citation type="submission" date="2009-02" db="EMBL/GenBank/DDBJ databases">
        <authorList>
            <person name="Fulton L."/>
            <person name="Clifton S."/>
            <person name="Fulton B."/>
            <person name="Xu J."/>
            <person name="Minx P."/>
            <person name="Pepin K.H."/>
            <person name="Johnson M."/>
            <person name="Bhonagiri V."/>
            <person name="Nash W.E."/>
            <person name="Mardis E.R."/>
            <person name="Wilson R.K."/>
        </authorList>
    </citation>
    <scope>NUCLEOTIDE SEQUENCE [LARGE SCALE GENOMIC DNA]</scope>
    <source>
        <strain evidence="2">DSM 15053</strain>
    </source>
</reference>
<organism evidence="2 3">
    <name type="scientific">[Clostridium] hylemonae DSM 15053</name>
    <dbReference type="NCBI Taxonomy" id="553973"/>
    <lineage>
        <taxon>Bacteria</taxon>
        <taxon>Bacillati</taxon>
        <taxon>Bacillota</taxon>
        <taxon>Clostridia</taxon>
        <taxon>Lachnospirales</taxon>
        <taxon>Lachnospiraceae</taxon>
    </lineage>
</organism>
<dbReference type="AlphaFoldDB" id="C0C251"/>
<dbReference type="Proteomes" id="UP000004893">
    <property type="component" value="Unassembled WGS sequence"/>
</dbReference>
<evidence type="ECO:0000313" key="3">
    <source>
        <dbReference type="Proteomes" id="UP000004893"/>
    </source>
</evidence>
<name>C0C251_9FIRM</name>
<proteinExistence type="predicted"/>
<protein>
    <submittedName>
        <fullName evidence="2">Beta-lactamase</fullName>
    </submittedName>
</protein>
<dbReference type="HOGENOM" id="CLU_030169_1_0_9"/>
<dbReference type="Gene3D" id="3.40.710.10">
    <property type="entry name" value="DD-peptidase/beta-lactamase superfamily"/>
    <property type="match status" value="1"/>
</dbReference>
<dbReference type="EMBL" id="ABYI02000022">
    <property type="protein sequence ID" value="EEG73705.1"/>
    <property type="molecule type" value="Genomic_DNA"/>
</dbReference>
<comment type="caution">
    <text evidence="2">The sequence shown here is derived from an EMBL/GenBank/DDBJ whole genome shotgun (WGS) entry which is preliminary data.</text>
</comment>
<sequence>MRIYILNIEELHSFIAEQQPNICQIAAYKDGAEVYSDEWNDYKKDDTCHVASVTKSIVSLLAGIAVDQKLIEDVNQPVLSFFPEYRIKRGEKTIQNVTIRHLLTMTAPYKYKYEPWTKICSSEDWTISALDFLGGRAGVTGEFKYATLGIHILTGIIAKVSGMKTVDFANQYLFKPAGVKVHENYLAETAEEHKEFTISKTPKDHIWFCDPQGTGAAGYGLCLSAADAAKIGQLCLDKGNCNGKQIVSSKWIEEMTKPYHKCGEEFRNMSYGYLWWLTDDKNNCYSAIGNSGNVIYVNTSNNIVIAVTSYFKPTIFDRVEFVQNHIEPILIK</sequence>
<evidence type="ECO:0000313" key="2">
    <source>
        <dbReference type="EMBL" id="EEG73705.1"/>
    </source>
</evidence>
<accession>C0C251</accession>
<dbReference type="PANTHER" id="PTHR43283:SF7">
    <property type="entry name" value="BETA-LACTAMASE-RELATED DOMAIN-CONTAINING PROTEIN"/>
    <property type="match status" value="1"/>
</dbReference>
<reference evidence="2" key="2">
    <citation type="submission" date="2013-06" db="EMBL/GenBank/DDBJ databases">
        <title>Draft genome sequence of Clostridium hylemonae (DSM 15053).</title>
        <authorList>
            <person name="Sudarsanam P."/>
            <person name="Ley R."/>
            <person name="Guruge J."/>
            <person name="Turnbaugh P.J."/>
            <person name="Mahowald M."/>
            <person name="Liep D."/>
            <person name="Gordon J."/>
        </authorList>
    </citation>
    <scope>NUCLEOTIDE SEQUENCE</scope>
    <source>
        <strain evidence="2">DSM 15053</strain>
    </source>
</reference>
<dbReference type="eggNOG" id="COG1680">
    <property type="taxonomic scope" value="Bacteria"/>
</dbReference>
<gene>
    <name evidence="2" type="ORF">CLOHYLEM_05710</name>
</gene>
<dbReference type="InterPro" id="IPR001466">
    <property type="entry name" value="Beta-lactam-related"/>
</dbReference>
<feature type="domain" description="Beta-lactamase-related" evidence="1">
    <location>
        <begin position="25"/>
        <end position="311"/>
    </location>
</feature>
<dbReference type="PANTHER" id="PTHR43283">
    <property type="entry name" value="BETA-LACTAMASE-RELATED"/>
    <property type="match status" value="1"/>
</dbReference>
<dbReference type="InterPro" id="IPR050789">
    <property type="entry name" value="Diverse_Enzym_Activities"/>
</dbReference>
<evidence type="ECO:0000259" key="1">
    <source>
        <dbReference type="Pfam" id="PF00144"/>
    </source>
</evidence>
<dbReference type="STRING" id="553973.CLOHYLEM_05710"/>